<dbReference type="Proteomes" id="UP000184123">
    <property type="component" value="Unassembled WGS sequence"/>
</dbReference>
<dbReference type="OrthoDB" id="9790815at2"/>
<dbReference type="InterPro" id="IPR050282">
    <property type="entry name" value="Cycloisomerase_2"/>
</dbReference>
<dbReference type="InterPro" id="IPR019405">
    <property type="entry name" value="Lactonase_7-beta_prop"/>
</dbReference>
<reference evidence="4 5" key="1">
    <citation type="submission" date="2016-11" db="EMBL/GenBank/DDBJ databases">
        <authorList>
            <person name="Jaros S."/>
            <person name="Januszkiewicz K."/>
            <person name="Wedrychowicz H."/>
        </authorList>
    </citation>
    <scope>NUCLEOTIDE SEQUENCE [LARGE SCALE GENOMIC DNA]</scope>
    <source>
        <strain evidence="4 5">DSM 4740</strain>
    </source>
</reference>
<dbReference type="SUPFAM" id="SSF63829">
    <property type="entry name" value="Calcium-dependent phosphotriesterase"/>
    <property type="match status" value="1"/>
</dbReference>
<dbReference type="RefSeq" id="WP_073436430.1">
    <property type="nucleotide sequence ID" value="NZ_BJXU01000119.1"/>
</dbReference>
<gene>
    <name evidence="3" type="ORF">HCU01_28890</name>
    <name evidence="4" type="ORF">SAMN05660971_03425</name>
</gene>
<evidence type="ECO:0000313" key="4">
    <source>
        <dbReference type="EMBL" id="SHM62469.1"/>
    </source>
</evidence>
<dbReference type="InterPro" id="IPR015943">
    <property type="entry name" value="WD40/YVTN_repeat-like_dom_sf"/>
</dbReference>
<dbReference type="EMBL" id="BJXU01000119">
    <property type="protein sequence ID" value="GEN24940.1"/>
    <property type="molecule type" value="Genomic_DNA"/>
</dbReference>
<evidence type="ECO:0000313" key="6">
    <source>
        <dbReference type="Proteomes" id="UP000321726"/>
    </source>
</evidence>
<dbReference type="PANTHER" id="PTHR30344">
    <property type="entry name" value="6-PHOSPHOGLUCONOLACTONASE-RELATED"/>
    <property type="match status" value="1"/>
</dbReference>
<keyword evidence="2" id="KW-0313">Glucose metabolism</keyword>
<dbReference type="Pfam" id="PF10282">
    <property type="entry name" value="Lactonase"/>
    <property type="match status" value="1"/>
</dbReference>
<dbReference type="Proteomes" id="UP000321726">
    <property type="component" value="Unassembled WGS sequence"/>
</dbReference>
<dbReference type="SUPFAM" id="SSF50974">
    <property type="entry name" value="Nitrous oxide reductase, N-terminal domain"/>
    <property type="match status" value="1"/>
</dbReference>
<name>A0A1M7KAZ2_9GAMM</name>
<dbReference type="STRING" id="44933.SAMN05660971_03425"/>
<evidence type="ECO:0000256" key="1">
    <source>
        <dbReference type="ARBA" id="ARBA00005564"/>
    </source>
</evidence>
<comment type="similarity">
    <text evidence="1">Belongs to the cycloisomerase 2 family.</text>
</comment>
<sequence>MSEYTSLYVGCAGSGEIWTVELNLTDGELVPRQNLRLPGLIREGGSLPLALSPSGQRLYAASRGEPLFVATLDVGGDGQLTHRGNTPLDASMAYLSTDSLGRYLFTASYGDNLVSAHAIDNDGMVARHLQTIATEPHAHAILEAPGGGHIIASSLGGDRLYVFPLGNESTPLGAPATVEFPAGTGPRHYVFNSEGNRLYVLGELDGSITTLSYDADSAAMATLQRVHISKGNHDGYWASDIHISPCGHFLYACERNSSLLTTFRINVTTGELNYHAEHEIEQQPRGFATDPTGQFLVAAGQKSGHIAAWRLQDGELQQTARLRVGDSPDWITFRQPR</sequence>
<dbReference type="PANTHER" id="PTHR30344:SF1">
    <property type="entry name" value="6-PHOSPHOGLUCONOLACTONASE"/>
    <property type="match status" value="1"/>
</dbReference>
<proteinExistence type="inferred from homology"/>
<accession>A0A1M7KAZ2</accession>
<dbReference type="GO" id="GO:0006006">
    <property type="term" value="P:glucose metabolic process"/>
    <property type="evidence" value="ECO:0007669"/>
    <property type="project" value="UniProtKB-KW"/>
</dbReference>
<dbReference type="AlphaFoldDB" id="A0A1M7KAZ2"/>
<reference evidence="3 6" key="2">
    <citation type="submission" date="2019-07" db="EMBL/GenBank/DDBJ databases">
        <title>Whole genome shotgun sequence of Halomonas cupida NBRC 102219.</title>
        <authorList>
            <person name="Hosoyama A."/>
            <person name="Uohara A."/>
            <person name="Ohji S."/>
            <person name="Ichikawa N."/>
        </authorList>
    </citation>
    <scope>NUCLEOTIDE SEQUENCE [LARGE SCALE GENOMIC DNA]</scope>
    <source>
        <strain evidence="3 6">NBRC 102219</strain>
    </source>
</reference>
<organism evidence="4 5">
    <name type="scientific">Halomonas cupida</name>
    <dbReference type="NCBI Taxonomy" id="44933"/>
    <lineage>
        <taxon>Bacteria</taxon>
        <taxon>Pseudomonadati</taxon>
        <taxon>Pseudomonadota</taxon>
        <taxon>Gammaproteobacteria</taxon>
        <taxon>Oceanospirillales</taxon>
        <taxon>Halomonadaceae</taxon>
        <taxon>Halomonas</taxon>
    </lineage>
</organism>
<evidence type="ECO:0000313" key="3">
    <source>
        <dbReference type="EMBL" id="GEN24940.1"/>
    </source>
</evidence>
<evidence type="ECO:0000256" key="2">
    <source>
        <dbReference type="ARBA" id="ARBA00022526"/>
    </source>
</evidence>
<dbReference type="GO" id="GO:0005829">
    <property type="term" value="C:cytosol"/>
    <property type="evidence" value="ECO:0007669"/>
    <property type="project" value="TreeGrafter"/>
</dbReference>
<keyword evidence="6" id="KW-1185">Reference proteome</keyword>
<dbReference type="EMBL" id="FRCA01000010">
    <property type="protein sequence ID" value="SHM62469.1"/>
    <property type="molecule type" value="Genomic_DNA"/>
</dbReference>
<protein>
    <submittedName>
        <fullName evidence="4">6-phosphogluconolactonase</fullName>
    </submittedName>
</protein>
<evidence type="ECO:0000313" key="5">
    <source>
        <dbReference type="Proteomes" id="UP000184123"/>
    </source>
</evidence>
<dbReference type="Gene3D" id="2.130.10.10">
    <property type="entry name" value="YVTN repeat-like/Quinoprotein amine dehydrogenase"/>
    <property type="match status" value="1"/>
</dbReference>
<dbReference type="InterPro" id="IPR011045">
    <property type="entry name" value="N2O_reductase_N"/>
</dbReference>
<keyword evidence="2" id="KW-0119">Carbohydrate metabolism</keyword>
<dbReference type="GO" id="GO:0017057">
    <property type="term" value="F:6-phosphogluconolactonase activity"/>
    <property type="evidence" value="ECO:0007669"/>
    <property type="project" value="TreeGrafter"/>
</dbReference>